<dbReference type="OrthoDB" id="982587at2"/>
<dbReference type="InterPro" id="IPR036388">
    <property type="entry name" value="WH-like_DNA-bd_sf"/>
</dbReference>
<accession>A0A3D9L4J6</accession>
<protein>
    <submittedName>
        <fullName evidence="2">PadR family transcriptional regulator</fullName>
    </submittedName>
</protein>
<dbReference type="RefSeq" id="WP_115867950.1">
    <property type="nucleotide sequence ID" value="NZ_QREG01000008.1"/>
</dbReference>
<dbReference type="SUPFAM" id="SSF46785">
    <property type="entry name" value="Winged helix' DNA-binding domain"/>
    <property type="match status" value="1"/>
</dbReference>
<organism evidence="2 3">
    <name type="scientific">Marinoscillum furvescens DSM 4134</name>
    <dbReference type="NCBI Taxonomy" id="1122208"/>
    <lineage>
        <taxon>Bacteria</taxon>
        <taxon>Pseudomonadati</taxon>
        <taxon>Bacteroidota</taxon>
        <taxon>Cytophagia</taxon>
        <taxon>Cytophagales</taxon>
        <taxon>Reichenbachiellaceae</taxon>
        <taxon>Marinoscillum</taxon>
    </lineage>
</organism>
<dbReference type="Pfam" id="PF03551">
    <property type="entry name" value="PadR"/>
    <property type="match status" value="1"/>
</dbReference>
<comment type="caution">
    <text evidence="2">The sequence shown here is derived from an EMBL/GenBank/DDBJ whole genome shotgun (WGS) entry which is preliminary data.</text>
</comment>
<proteinExistence type="predicted"/>
<evidence type="ECO:0000313" key="3">
    <source>
        <dbReference type="Proteomes" id="UP000256779"/>
    </source>
</evidence>
<keyword evidence="3" id="KW-1185">Reference proteome</keyword>
<evidence type="ECO:0000313" key="2">
    <source>
        <dbReference type="EMBL" id="RED99412.1"/>
    </source>
</evidence>
<dbReference type="InterPro" id="IPR005149">
    <property type="entry name" value="Tscrpt_reg_PadR_N"/>
</dbReference>
<gene>
    <name evidence="2" type="ORF">C7460_10828</name>
</gene>
<evidence type="ECO:0000259" key="1">
    <source>
        <dbReference type="Pfam" id="PF03551"/>
    </source>
</evidence>
<dbReference type="Proteomes" id="UP000256779">
    <property type="component" value="Unassembled WGS sequence"/>
</dbReference>
<dbReference type="Gene3D" id="1.10.10.10">
    <property type="entry name" value="Winged helix-like DNA-binding domain superfamily/Winged helix DNA-binding domain"/>
    <property type="match status" value="1"/>
</dbReference>
<dbReference type="EMBL" id="QREG01000008">
    <property type="protein sequence ID" value="RED99412.1"/>
    <property type="molecule type" value="Genomic_DNA"/>
</dbReference>
<reference evidence="2 3" key="1">
    <citation type="submission" date="2018-07" db="EMBL/GenBank/DDBJ databases">
        <title>Genomic Encyclopedia of Type Strains, Phase IV (KMG-IV): sequencing the most valuable type-strain genomes for metagenomic binning, comparative biology and taxonomic classification.</title>
        <authorList>
            <person name="Goeker M."/>
        </authorList>
    </citation>
    <scope>NUCLEOTIDE SEQUENCE [LARGE SCALE GENOMIC DNA]</scope>
    <source>
        <strain evidence="2 3">DSM 4134</strain>
    </source>
</reference>
<name>A0A3D9L4J6_MARFU</name>
<feature type="domain" description="Transcription regulator PadR N-terminal" evidence="1">
    <location>
        <begin position="15"/>
        <end position="89"/>
    </location>
</feature>
<dbReference type="InterPro" id="IPR036390">
    <property type="entry name" value="WH_DNA-bd_sf"/>
</dbReference>
<sequence length="111" mass="12485">MKGTQLGELEELILLTVASLYDDAYGVAIMKEIAERTNRKITISTVHAALKRLEEKGFCTSRYDGATPERGGRRKHLFRVTAAGQQALENSRAIRNSLWDRIPKIAFEHGK</sequence>
<dbReference type="AlphaFoldDB" id="A0A3D9L4J6"/>